<dbReference type="InterPro" id="IPR046865">
    <property type="entry name" value="FapA_b_solenoid"/>
</dbReference>
<dbReference type="InterPro" id="IPR046866">
    <property type="entry name" value="FapA_N"/>
</dbReference>
<dbReference type="InterPro" id="IPR038247">
    <property type="entry name" value="Jag_N_dom_sf"/>
</dbReference>
<comment type="caution">
    <text evidence="2">The sequence shown here is derived from an EMBL/GenBank/DDBJ whole genome shotgun (WGS) entry which is preliminary data.</text>
</comment>
<dbReference type="Pfam" id="PF14804">
    <property type="entry name" value="Jag_N"/>
    <property type="match status" value="1"/>
</dbReference>
<sequence length="620" mass="69199">MGQKKKLTIEGENVHEAIQRGLTKIGLSQDDTIVKILQREYKGWLRNKPAVVELFFDKEESDNALRQLEIDKLAAGMSIVFEEESAKIAISNKFYDKKILKNEEERTTFLVKILGKLGVSDPEEAMVKLIAEDNQAQKALITVKQFDTIPLTDQGASIYLEISEDRMVCQALFFQSDTATYDDVLRVLKGNKVVKGIKRKAIETALKAEKSLLSVVAQGRPAIDDRSSAIEKFFAADEFTAFASMMEHLTVDTRAVKNINIAERNQLLLTIGDIIPGEDGYRTDGTVVERKLVQEGAVIKLGKNVYLSDNGKEIYAKAAGHISWMEELAFIDIEPVYIVDGNVDFSEGNVNFVGKVIIRGDVRPKFVVHSEGDIEIQGSIEDAVVESTTGNILVGGSIIHSNEGYVQAKGVVHAAIAMNANIRAKSIFIEKEAINSRLIAEVEINVTGSPGVFVGGEAKVKHIMRVNVAGSDSWVLTKIHVGDVSAIVKRLHHLQQRNKQNNRQMEASIKILNLLQYREKSASLSEAQKKQQRKVQSVIEDLQSELEFDTGEEREVVAKVQECQGARFEVYKTLYPHVDIYIYKGYLQPVAEENAIGFLCKEQLITRYPLTGKAFAKRRR</sequence>
<dbReference type="EMBL" id="JAFITR010000060">
    <property type="protein sequence ID" value="MBN4067074.1"/>
    <property type="molecule type" value="Genomic_DNA"/>
</dbReference>
<feature type="domain" description="RNA-binding protein KhpB N-terminal" evidence="1">
    <location>
        <begin position="8"/>
        <end position="57"/>
    </location>
</feature>
<evidence type="ECO:0000313" key="2">
    <source>
        <dbReference type="EMBL" id="MBN4067074.1"/>
    </source>
</evidence>
<evidence type="ECO:0000313" key="3">
    <source>
        <dbReference type="Proteomes" id="UP000722121"/>
    </source>
</evidence>
<dbReference type="InterPro" id="IPR032782">
    <property type="entry name" value="KhpB_N"/>
</dbReference>
<dbReference type="Proteomes" id="UP000722121">
    <property type="component" value="Unassembled WGS sequence"/>
</dbReference>
<dbReference type="Gene3D" id="3.30.30.80">
    <property type="entry name" value="probable RNA-binding protein from clostridium symbiosum atcc 14940"/>
    <property type="match status" value="1"/>
</dbReference>
<dbReference type="Pfam" id="PF20250">
    <property type="entry name" value="FapA_N"/>
    <property type="match status" value="1"/>
</dbReference>
<reference evidence="2 3" key="1">
    <citation type="submission" date="2021-02" db="EMBL/GenBank/DDBJ databases">
        <title>Activity-based single-cell genomes from oceanic crustal fluid captures similar information to metagenomic and metatranscriptomic surveys with orders of magnitude less sampling.</title>
        <authorList>
            <person name="D'Angelo T.S."/>
            <person name="Orcutt B.N."/>
        </authorList>
    </citation>
    <scope>NUCLEOTIDE SEQUENCE [LARGE SCALE GENOMIC DNA]</scope>
    <source>
        <strain evidence="2">AH-315-G07</strain>
    </source>
</reference>
<dbReference type="SMART" id="SM01245">
    <property type="entry name" value="Jag_N"/>
    <property type="match status" value="1"/>
</dbReference>
<dbReference type="InterPro" id="IPR005646">
    <property type="entry name" value="FapA"/>
</dbReference>
<evidence type="ECO:0000259" key="1">
    <source>
        <dbReference type="SMART" id="SM01245"/>
    </source>
</evidence>
<proteinExistence type="predicted"/>
<gene>
    <name evidence="2" type="ORF">JYU14_03220</name>
</gene>
<dbReference type="PANTHER" id="PTHR38032:SF1">
    <property type="entry name" value="RNA-BINDING PROTEIN KHPB N-TERMINAL DOMAIN-CONTAINING PROTEIN"/>
    <property type="match status" value="1"/>
</dbReference>
<organism evidence="2 3">
    <name type="scientific">Simkania negevensis</name>
    <dbReference type="NCBI Taxonomy" id="83561"/>
    <lineage>
        <taxon>Bacteria</taxon>
        <taxon>Pseudomonadati</taxon>
        <taxon>Chlamydiota</taxon>
        <taxon>Chlamydiia</taxon>
        <taxon>Parachlamydiales</taxon>
        <taxon>Simkaniaceae</taxon>
        <taxon>Simkania</taxon>
    </lineage>
</organism>
<name>A0ABS3ASD8_9BACT</name>
<keyword evidence="3" id="KW-1185">Reference proteome</keyword>
<dbReference type="Pfam" id="PF03961">
    <property type="entry name" value="FapA"/>
    <property type="match status" value="1"/>
</dbReference>
<accession>A0ABS3ASD8</accession>
<protein>
    <submittedName>
        <fullName evidence="2">DUF342 domain-containing protein</fullName>
    </submittedName>
</protein>
<dbReference type="PANTHER" id="PTHR38032">
    <property type="entry name" value="POLYMERASE-RELATED"/>
    <property type="match status" value="1"/>
</dbReference>